<evidence type="ECO:0000256" key="3">
    <source>
        <dbReference type="ARBA" id="ARBA00009471"/>
    </source>
</evidence>
<dbReference type="GO" id="GO:0051301">
    <property type="term" value="P:cell division"/>
    <property type="evidence" value="ECO:0007669"/>
    <property type="project" value="UniProtKB-KW"/>
</dbReference>
<feature type="compositionally biased region" description="Basic and acidic residues" evidence="11">
    <location>
        <begin position="268"/>
        <end position="277"/>
    </location>
</feature>
<feature type="region of interest" description="Disordered" evidence="11">
    <location>
        <begin position="268"/>
        <end position="295"/>
    </location>
</feature>
<keyword evidence="9" id="KW-0226">DNA condensation</keyword>
<evidence type="ECO:0000256" key="1">
    <source>
        <dbReference type="ARBA" id="ARBA00004286"/>
    </source>
</evidence>
<keyword evidence="7" id="KW-0132">Cell division</keyword>
<dbReference type="GO" id="GO:0005737">
    <property type="term" value="C:cytoplasm"/>
    <property type="evidence" value="ECO:0007669"/>
    <property type="project" value="UniProtKB-SubCell"/>
</dbReference>
<reference evidence="12" key="1">
    <citation type="submission" date="2015-11" db="EMBL/GenBank/DDBJ databases">
        <title>De novo transcriptome assembly of four potential Pierce s Disease insect vectors from Arizona vineyards.</title>
        <authorList>
            <person name="Tassone E.E."/>
        </authorList>
    </citation>
    <scope>NUCLEOTIDE SEQUENCE</scope>
</reference>
<evidence type="ECO:0000256" key="11">
    <source>
        <dbReference type="SAM" id="MobiDB-lite"/>
    </source>
</evidence>
<evidence type="ECO:0000313" key="12">
    <source>
        <dbReference type="EMBL" id="JAT25286.1"/>
    </source>
</evidence>
<feature type="compositionally biased region" description="Low complexity" evidence="11">
    <location>
        <begin position="517"/>
        <end position="530"/>
    </location>
</feature>
<proteinExistence type="inferred from homology"/>
<evidence type="ECO:0000256" key="7">
    <source>
        <dbReference type="ARBA" id="ARBA00022618"/>
    </source>
</evidence>
<dbReference type="PANTHER" id="PTHR13108:SF9">
    <property type="entry name" value="CONDENSIN COMPLEX SUBUNIT 2"/>
    <property type="match status" value="1"/>
</dbReference>
<feature type="compositionally biased region" description="Polar residues" evidence="11">
    <location>
        <begin position="278"/>
        <end position="293"/>
    </location>
</feature>
<dbReference type="GO" id="GO:0003682">
    <property type="term" value="F:chromatin binding"/>
    <property type="evidence" value="ECO:0007669"/>
    <property type="project" value="TreeGrafter"/>
</dbReference>
<evidence type="ECO:0000256" key="10">
    <source>
        <dbReference type="ARBA" id="ARBA00023306"/>
    </source>
</evidence>
<dbReference type="GO" id="GO:0000796">
    <property type="term" value="C:condensin complex"/>
    <property type="evidence" value="ECO:0007669"/>
    <property type="project" value="InterPro"/>
</dbReference>
<protein>
    <recommendedName>
        <fullName evidence="4">Condensin complex subunit 2</fullName>
    </recommendedName>
</protein>
<evidence type="ECO:0000256" key="8">
    <source>
        <dbReference type="ARBA" id="ARBA00022776"/>
    </source>
</evidence>
<name>A0A1B6LNT0_9HEMI</name>
<evidence type="ECO:0000256" key="4">
    <source>
        <dbReference type="ARBA" id="ARBA00016065"/>
    </source>
</evidence>
<feature type="region of interest" description="Disordered" evidence="11">
    <location>
        <begin position="168"/>
        <end position="190"/>
    </location>
</feature>
<dbReference type="InterPro" id="IPR022816">
    <property type="entry name" value="Condensin_barren_su2"/>
</dbReference>
<keyword evidence="6" id="KW-0963">Cytoplasm</keyword>
<evidence type="ECO:0000256" key="5">
    <source>
        <dbReference type="ARBA" id="ARBA00022454"/>
    </source>
</evidence>
<evidence type="ECO:0000256" key="9">
    <source>
        <dbReference type="ARBA" id="ARBA00023067"/>
    </source>
</evidence>
<keyword evidence="10" id="KW-0131">Cell cycle</keyword>
<comment type="similarity">
    <text evidence="3">Belongs to the CND2 (condensin subunit 2) family.</text>
</comment>
<dbReference type="PANTHER" id="PTHR13108">
    <property type="entry name" value="CONDENSIN COMPLEX SUBUNIT 2"/>
    <property type="match status" value="1"/>
</dbReference>
<organism evidence="12">
    <name type="scientific">Graphocephala atropunctata</name>
    <dbReference type="NCBI Taxonomy" id="36148"/>
    <lineage>
        <taxon>Eukaryota</taxon>
        <taxon>Metazoa</taxon>
        <taxon>Ecdysozoa</taxon>
        <taxon>Arthropoda</taxon>
        <taxon>Hexapoda</taxon>
        <taxon>Insecta</taxon>
        <taxon>Pterygota</taxon>
        <taxon>Neoptera</taxon>
        <taxon>Paraneoptera</taxon>
        <taxon>Hemiptera</taxon>
        <taxon>Auchenorrhyncha</taxon>
        <taxon>Membracoidea</taxon>
        <taxon>Cicadellidae</taxon>
        <taxon>Cicadellinae</taxon>
        <taxon>Cicadellini</taxon>
        <taxon>Graphocephala</taxon>
    </lineage>
</organism>
<dbReference type="AlphaFoldDB" id="A0A1B6LNT0"/>
<keyword evidence="5" id="KW-0158">Chromosome</keyword>
<gene>
    <name evidence="12" type="ORF">g.18961</name>
</gene>
<evidence type="ECO:0000256" key="2">
    <source>
        <dbReference type="ARBA" id="ARBA00004496"/>
    </source>
</evidence>
<sequence>MDNKKTVTVSNSLNPLVVVRKIKLSTAFELHGGIYIPSIADEEEDVGPQEAKGHERNSRSTEQLTLFNFDDACLLTMTKEELNNHIQKCLEMSSEDKITPKNAFALKLIDCMGFFVKRQTDFSAIACTLDAGAKIYSHRVDALHKQVVKLADEVILNQKNKQITIKEDTDKNQEECQSNGKKDKRKVNKKTMIAPSDTLKRKFKGKDPRDRFIKLEPQPGAMFSKVRKDPTDLHISLENDVQFWPVWNNYKPMKAEGMVTLPAVTVSRKETKKKDHQQSTPDIQHNPNMTTENNEIDVNGYSQVPLQASPIDNDIDDYDHTQCSHDEDKKQSDEDVEIISTAIQRINEEVGKNGLVRNAPSRFEALKLLFKEVNDYNHLDVKNVYYWAGPEFWKRPPRVIHNWKEKVHQKKKEEKEISYNISLAEVNKKWDQSIEKGKCHQKRVISKTTVTGWKNRKLTVPRDLGIEVKELIELFYISRYCTKEENRSDSLSMEDSSTKQSINAETDCLNGVGNEFSDSSNNNSDPLNSSFYEGPPGSNLDRSEDRDPLNSAFYDVGLLHTPGQTPTSQGDNGNVIAVEMFPDNSPMFDEASLVPAPKLVNYQPIKYSTRPIRVNMLHLKDRMLNIIDHEIENCVVKEGTSCDAGTNDNSATPETRFSSILQKLPYVLEKRTAADVSPAMAFVALLTLANENNLDLKSCDNYCDVIVKREDDTYF</sequence>
<keyword evidence="8" id="KW-0498">Mitosis</keyword>
<accession>A0A1B6LNT0</accession>
<feature type="region of interest" description="Disordered" evidence="11">
    <location>
        <begin position="508"/>
        <end position="546"/>
    </location>
</feature>
<comment type="subcellular location">
    <subcellularLocation>
        <location evidence="1">Chromosome</location>
    </subcellularLocation>
    <subcellularLocation>
        <location evidence="2">Cytoplasm</location>
    </subcellularLocation>
</comment>
<dbReference type="Pfam" id="PF05786">
    <property type="entry name" value="Cnd2"/>
    <property type="match status" value="2"/>
</dbReference>
<evidence type="ECO:0000256" key="6">
    <source>
        <dbReference type="ARBA" id="ARBA00022490"/>
    </source>
</evidence>
<dbReference type="EMBL" id="GEBQ01014691">
    <property type="protein sequence ID" value="JAT25286.1"/>
    <property type="molecule type" value="Transcribed_RNA"/>
</dbReference>
<dbReference type="GO" id="GO:0007076">
    <property type="term" value="P:mitotic chromosome condensation"/>
    <property type="evidence" value="ECO:0007669"/>
    <property type="project" value="InterPro"/>
</dbReference>